<proteinExistence type="inferred from homology"/>
<comment type="similarity">
    <text evidence="1">Belongs to the GPATCH11 family.</text>
</comment>
<protein>
    <recommendedName>
        <fullName evidence="2">G patch domain-containing protein 11</fullName>
    </recommendedName>
    <alternativeName>
        <fullName evidence="3">Coiled-coil domain-containing protein 75</fullName>
    </alternativeName>
</protein>
<reference evidence="6" key="1">
    <citation type="submission" date="2021-02" db="EMBL/GenBank/DDBJ databases">
        <authorList>
            <person name="Nowell W R."/>
        </authorList>
    </citation>
    <scope>NUCLEOTIDE SEQUENCE</scope>
</reference>
<accession>A0A815Q553</accession>
<dbReference type="PANTHER" id="PTHR21032">
    <property type="entry name" value="G PATCH DOMAIN-CONTAINING PROTEIN 11"/>
    <property type="match status" value="1"/>
</dbReference>
<feature type="compositionally biased region" description="Basic and acidic residues" evidence="4">
    <location>
        <begin position="49"/>
        <end position="63"/>
    </location>
</feature>
<evidence type="ECO:0000313" key="6">
    <source>
        <dbReference type="EMBL" id="CAF1458687.1"/>
    </source>
</evidence>
<feature type="domain" description="G-patch" evidence="5">
    <location>
        <begin position="72"/>
        <end position="119"/>
    </location>
</feature>
<dbReference type="GO" id="GO:0003676">
    <property type="term" value="F:nucleic acid binding"/>
    <property type="evidence" value="ECO:0007669"/>
    <property type="project" value="InterPro"/>
</dbReference>
<name>A0A815Q553_ADIRI</name>
<evidence type="ECO:0000259" key="5">
    <source>
        <dbReference type="PROSITE" id="PS50174"/>
    </source>
</evidence>
<dbReference type="PROSITE" id="PS50174">
    <property type="entry name" value="G_PATCH"/>
    <property type="match status" value="1"/>
</dbReference>
<feature type="region of interest" description="Disordered" evidence="4">
    <location>
        <begin position="1"/>
        <end position="65"/>
    </location>
</feature>
<evidence type="ECO:0000256" key="4">
    <source>
        <dbReference type="SAM" id="MobiDB-lite"/>
    </source>
</evidence>
<dbReference type="Pfam" id="PF01585">
    <property type="entry name" value="G-patch"/>
    <property type="match status" value="1"/>
</dbReference>
<dbReference type="PANTHER" id="PTHR21032:SF0">
    <property type="entry name" value="G PATCH DOMAIN-CONTAINING PROTEIN 11"/>
    <property type="match status" value="1"/>
</dbReference>
<sequence length="252" mass="29272">MSKRLHEDEDDEDDYMSDKILTAAAQASAPQLLNPRRRVPPPPTSAPPPKEKSRKLIETEQREQGLSTAIASDNKGFQLLKKMGYKEGTKLGMNQSNGLTEPIPIKILPSRTGLGEQNEKQEQIRIKAEVRTKFHQQAQSTYQDHLKQKYYFKRLRKDIGKCQSICEKLDREKFNLEESILWRNSNIKQDEKGEDDEEFDDGNNQQVVMELQLKTLTEYLRDKHLYCIWCGQTFETSEELEETCPGNERDLH</sequence>
<dbReference type="EMBL" id="CAJNOR010003909">
    <property type="protein sequence ID" value="CAF1458687.1"/>
    <property type="molecule type" value="Genomic_DNA"/>
</dbReference>
<evidence type="ECO:0000313" key="7">
    <source>
        <dbReference type="Proteomes" id="UP000663828"/>
    </source>
</evidence>
<gene>
    <name evidence="6" type="ORF">XAT740_LOCUS37309</name>
</gene>
<dbReference type="AlphaFoldDB" id="A0A815Q553"/>
<comment type="caution">
    <text evidence="6">The sequence shown here is derived from an EMBL/GenBank/DDBJ whole genome shotgun (WGS) entry which is preliminary data.</text>
</comment>
<keyword evidence="7" id="KW-1185">Reference proteome</keyword>
<dbReference type="Proteomes" id="UP000663828">
    <property type="component" value="Unassembled WGS sequence"/>
</dbReference>
<dbReference type="InterPro" id="IPR025239">
    <property type="entry name" value="DUF4187"/>
</dbReference>
<dbReference type="GO" id="GO:0000776">
    <property type="term" value="C:kinetochore"/>
    <property type="evidence" value="ECO:0007669"/>
    <property type="project" value="TreeGrafter"/>
</dbReference>
<organism evidence="6 7">
    <name type="scientific">Adineta ricciae</name>
    <name type="common">Rotifer</name>
    <dbReference type="NCBI Taxonomy" id="249248"/>
    <lineage>
        <taxon>Eukaryota</taxon>
        <taxon>Metazoa</taxon>
        <taxon>Spiralia</taxon>
        <taxon>Gnathifera</taxon>
        <taxon>Rotifera</taxon>
        <taxon>Eurotatoria</taxon>
        <taxon>Bdelloidea</taxon>
        <taxon>Adinetida</taxon>
        <taxon>Adinetidae</taxon>
        <taxon>Adineta</taxon>
    </lineage>
</organism>
<dbReference type="Pfam" id="PF13821">
    <property type="entry name" value="DUF4187"/>
    <property type="match status" value="1"/>
</dbReference>
<evidence type="ECO:0000256" key="3">
    <source>
        <dbReference type="ARBA" id="ARBA00030688"/>
    </source>
</evidence>
<dbReference type="InterPro" id="IPR039249">
    <property type="entry name" value="GPATCH11"/>
</dbReference>
<dbReference type="InterPro" id="IPR000467">
    <property type="entry name" value="G_patch_dom"/>
</dbReference>
<evidence type="ECO:0000256" key="1">
    <source>
        <dbReference type="ARBA" id="ARBA00007140"/>
    </source>
</evidence>
<dbReference type="SMART" id="SM01173">
    <property type="entry name" value="DUF4187"/>
    <property type="match status" value="1"/>
</dbReference>
<dbReference type="SMART" id="SM00443">
    <property type="entry name" value="G_patch"/>
    <property type="match status" value="1"/>
</dbReference>
<evidence type="ECO:0000256" key="2">
    <source>
        <dbReference type="ARBA" id="ARBA00021978"/>
    </source>
</evidence>